<name>A0A849BM35_9ACTN</name>
<keyword evidence="2" id="KW-0547">Nucleotide-binding</keyword>
<evidence type="ECO:0000256" key="1">
    <source>
        <dbReference type="ARBA" id="ARBA00006914"/>
    </source>
</evidence>
<proteinExistence type="inferred from homology"/>
<dbReference type="RefSeq" id="WP_171204096.1">
    <property type="nucleotide sequence ID" value="NZ_BAAANP010000023.1"/>
</dbReference>
<dbReference type="InterPro" id="IPR027417">
    <property type="entry name" value="P-loop_NTPase"/>
</dbReference>
<dbReference type="Proteomes" id="UP000555552">
    <property type="component" value="Unassembled WGS sequence"/>
</dbReference>
<evidence type="ECO:0000259" key="5">
    <source>
        <dbReference type="SMART" id="SM00382"/>
    </source>
</evidence>
<dbReference type="SUPFAM" id="SSF52540">
    <property type="entry name" value="P-loop containing nucleoside triphosphate hydrolases"/>
    <property type="match status" value="1"/>
</dbReference>
<evidence type="ECO:0000313" key="6">
    <source>
        <dbReference type="EMBL" id="NNH24339.1"/>
    </source>
</evidence>
<dbReference type="CDD" id="cd19481">
    <property type="entry name" value="RecA-like_protease"/>
    <property type="match status" value="1"/>
</dbReference>
<feature type="compositionally biased region" description="Basic and acidic residues" evidence="4">
    <location>
        <begin position="11"/>
        <end position="31"/>
    </location>
</feature>
<evidence type="ECO:0000313" key="7">
    <source>
        <dbReference type="Proteomes" id="UP000555552"/>
    </source>
</evidence>
<comment type="caution">
    <text evidence="6">The sequence shown here is derived from an EMBL/GenBank/DDBJ whole genome shotgun (WGS) entry which is preliminary data.</text>
</comment>
<dbReference type="SMART" id="SM00382">
    <property type="entry name" value="AAA"/>
    <property type="match status" value="1"/>
</dbReference>
<dbReference type="EMBL" id="JABEMA010000324">
    <property type="protein sequence ID" value="NNH24339.1"/>
    <property type="molecule type" value="Genomic_DNA"/>
</dbReference>
<keyword evidence="3 6" id="KW-0067">ATP-binding</keyword>
<gene>
    <name evidence="6" type="ORF">HLB09_14830</name>
</gene>
<feature type="domain" description="AAA+ ATPase" evidence="5">
    <location>
        <begin position="270"/>
        <end position="397"/>
    </location>
</feature>
<organism evidence="6 7">
    <name type="scientific">Pseudokineococcus marinus</name>
    <dbReference type="NCBI Taxonomy" id="351215"/>
    <lineage>
        <taxon>Bacteria</taxon>
        <taxon>Bacillati</taxon>
        <taxon>Actinomycetota</taxon>
        <taxon>Actinomycetes</taxon>
        <taxon>Kineosporiales</taxon>
        <taxon>Kineosporiaceae</taxon>
        <taxon>Pseudokineococcus</taxon>
    </lineage>
</organism>
<reference evidence="6 7" key="1">
    <citation type="submission" date="2020-05" db="EMBL/GenBank/DDBJ databases">
        <title>MicrobeNet Type strains.</title>
        <authorList>
            <person name="Nicholson A.C."/>
        </authorList>
    </citation>
    <scope>NUCLEOTIDE SEQUENCE [LARGE SCALE GENOMIC DNA]</scope>
    <source>
        <strain evidence="6 7">JCM 14547</strain>
    </source>
</reference>
<dbReference type="Pfam" id="PF00004">
    <property type="entry name" value="AAA"/>
    <property type="match status" value="1"/>
</dbReference>
<comment type="similarity">
    <text evidence="1">Belongs to the AAA ATPase family.</text>
</comment>
<dbReference type="Gene3D" id="1.10.8.60">
    <property type="match status" value="1"/>
</dbReference>
<evidence type="ECO:0000256" key="4">
    <source>
        <dbReference type="SAM" id="MobiDB-lite"/>
    </source>
</evidence>
<feature type="region of interest" description="Disordered" evidence="4">
    <location>
        <begin position="1"/>
        <end position="31"/>
    </location>
</feature>
<dbReference type="InterPro" id="IPR003593">
    <property type="entry name" value="AAA+_ATPase"/>
</dbReference>
<dbReference type="GO" id="GO:0005524">
    <property type="term" value="F:ATP binding"/>
    <property type="evidence" value="ECO:0007669"/>
    <property type="project" value="UniProtKB-KW"/>
</dbReference>
<evidence type="ECO:0000256" key="2">
    <source>
        <dbReference type="ARBA" id="ARBA00022741"/>
    </source>
</evidence>
<dbReference type="PANTHER" id="PTHR23073">
    <property type="entry name" value="26S PROTEASOME REGULATORY SUBUNIT"/>
    <property type="match status" value="1"/>
</dbReference>
<evidence type="ECO:0000256" key="3">
    <source>
        <dbReference type="ARBA" id="ARBA00022840"/>
    </source>
</evidence>
<protein>
    <submittedName>
        <fullName evidence="6">ATP-binding protein</fullName>
    </submittedName>
</protein>
<accession>A0A849BM35</accession>
<dbReference type="InterPro" id="IPR050221">
    <property type="entry name" value="26S_Proteasome_ATPase"/>
</dbReference>
<dbReference type="InterPro" id="IPR003959">
    <property type="entry name" value="ATPase_AAA_core"/>
</dbReference>
<dbReference type="GO" id="GO:0016887">
    <property type="term" value="F:ATP hydrolysis activity"/>
    <property type="evidence" value="ECO:0007669"/>
    <property type="project" value="InterPro"/>
</dbReference>
<keyword evidence="7" id="KW-1185">Reference proteome</keyword>
<dbReference type="AlphaFoldDB" id="A0A849BM35"/>
<dbReference type="Gene3D" id="3.40.50.300">
    <property type="entry name" value="P-loop containing nucleotide triphosphate hydrolases"/>
    <property type="match status" value="1"/>
</dbReference>
<sequence length="524" mass="56122">MTTPAAASDPQDGRAEPPRADLSPEERAEVRSLARALDRLADWAGAQAQQARRSPVTERLQAHVPAEGRARSVVTRQLPVFQHVNVQVALDAWCAEAGREVAVEGVAMPPHYGGVVLHQLLHGEDLPPLRLAAPDLVDLPSGPGGRTRACWRSALLLVSDARGRWVLRVRGPEQHEPPSLQLEVGGLETADAQAVLDEVEALRSRLDVYRGQVVELAPGDMGGAELRFADLPPTRREDVVLPEEVLRRVERHSIEVARHRTALREAGQHLKRGLLLHGPPGTGKTHTTRYVVQHVPGATVLLLAGRALGLVGEVSALARSLAPSVVVLEDVDLVAEDRGFGSGASPVLFELLDAMDGAASDADLLFLLTTNRADLLEPALAARPGRVDVAVEIGLPDADGRRRLLELYAAGVPTALTEEDLTAAVDRTEGVTASFVKELLRRAVLESLEDAPGALREVRGQHLERALDDLLDSTQSVTRALLGVPADQSGPPLVEPVGEEGESFGWVAGPGVVPHRYVDRLGDD</sequence>